<name>L2GP54_VITCO</name>
<evidence type="ECO:0000313" key="3">
    <source>
        <dbReference type="Proteomes" id="UP000011082"/>
    </source>
</evidence>
<dbReference type="EMBL" id="JH370132">
    <property type="protein sequence ID" value="ELA42414.1"/>
    <property type="molecule type" value="Genomic_DNA"/>
</dbReference>
<sequence length="154" mass="18515">MKIEQKIKELNRKIEKKSNTLLHNITTQIDHKYKDLCASTDHAIRREKQDLKKKSSRLLKKMEEKVNEQNERIARMKRKIQNINEVFRRFESDSVIEKIGEIKMEIERLIQLQNERYDQIRSDQRKIYKTEFEKLQGMGEGLVEQSSEKLKGLL</sequence>
<keyword evidence="1" id="KW-0175">Coiled coil</keyword>
<reference evidence="3" key="1">
    <citation type="submission" date="2011-05" db="EMBL/GenBank/DDBJ databases">
        <title>The genome sequence of Vittaforma corneae strain ATCC 50505.</title>
        <authorList>
            <consortium name="The Broad Institute Genome Sequencing Platform"/>
            <person name="Cuomo C."/>
            <person name="Didier E."/>
            <person name="Bowers L."/>
            <person name="Young S.K."/>
            <person name="Zeng Q."/>
            <person name="Gargeya S."/>
            <person name="Fitzgerald M."/>
            <person name="Haas B."/>
            <person name="Abouelleil A."/>
            <person name="Alvarado L."/>
            <person name="Arachchi H.M."/>
            <person name="Berlin A."/>
            <person name="Chapman S.B."/>
            <person name="Gearin G."/>
            <person name="Goldberg J."/>
            <person name="Griggs A."/>
            <person name="Gujja S."/>
            <person name="Hansen M."/>
            <person name="Heiman D."/>
            <person name="Howarth C."/>
            <person name="Larimer J."/>
            <person name="Lui A."/>
            <person name="MacDonald P.J.P."/>
            <person name="McCowen C."/>
            <person name="Montmayeur A."/>
            <person name="Murphy C."/>
            <person name="Neiman D."/>
            <person name="Pearson M."/>
            <person name="Priest M."/>
            <person name="Roberts A."/>
            <person name="Saif S."/>
            <person name="Shea T."/>
            <person name="Sisk P."/>
            <person name="Stolte C."/>
            <person name="Sykes S."/>
            <person name="Wortman J."/>
            <person name="Nusbaum C."/>
            <person name="Birren B."/>
        </authorList>
    </citation>
    <scope>NUCLEOTIDE SEQUENCE [LARGE SCALE GENOMIC DNA]</scope>
    <source>
        <strain evidence="3">ATCC 50505</strain>
    </source>
</reference>
<accession>L2GP54</accession>
<gene>
    <name evidence="2" type="ORF">VICG_00513</name>
</gene>
<feature type="coiled-coil region" evidence="1">
    <location>
        <begin position="45"/>
        <end position="93"/>
    </location>
</feature>
<proteinExistence type="predicted"/>
<dbReference type="Proteomes" id="UP000011082">
    <property type="component" value="Unassembled WGS sequence"/>
</dbReference>
<protein>
    <submittedName>
        <fullName evidence="2">Uncharacterized protein</fullName>
    </submittedName>
</protein>
<dbReference type="HOGENOM" id="CLU_1705620_0_0_1"/>
<dbReference type="AlphaFoldDB" id="L2GP54"/>
<evidence type="ECO:0000256" key="1">
    <source>
        <dbReference type="SAM" id="Coils"/>
    </source>
</evidence>
<dbReference type="GeneID" id="19881230"/>
<evidence type="ECO:0000313" key="2">
    <source>
        <dbReference type="EMBL" id="ELA42414.1"/>
    </source>
</evidence>
<keyword evidence="3" id="KW-1185">Reference proteome</keyword>
<dbReference type="VEuPathDB" id="MicrosporidiaDB:VICG_00513"/>
<organism evidence="2 3">
    <name type="scientific">Vittaforma corneae (strain ATCC 50505)</name>
    <name type="common">Microsporidian parasite</name>
    <name type="synonym">Nosema corneum</name>
    <dbReference type="NCBI Taxonomy" id="993615"/>
    <lineage>
        <taxon>Eukaryota</taxon>
        <taxon>Fungi</taxon>
        <taxon>Fungi incertae sedis</taxon>
        <taxon>Microsporidia</taxon>
        <taxon>Nosematidae</taxon>
        <taxon>Vittaforma</taxon>
    </lineage>
</organism>
<dbReference type="RefSeq" id="XP_007603965.1">
    <property type="nucleotide sequence ID" value="XM_007603903.1"/>
</dbReference>
<dbReference type="InParanoid" id="L2GP54"/>